<dbReference type="Proteomes" id="UP000019484">
    <property type="component" value="Unassembled WGS sequence"/>
</dbReference>
<evidence type="ECO:0000313" key="3">
    <source>
        <dbReference type="EMBL" id="EXJ93872.1"/>
    </source>
</evidence>
<dbReference type="AlphaFoldDB" id="W9YLW9"/>
<keyword evidence="2" id="KW-0812">Transmembrane</keyword>
<keyword evidence="4" id="KW-1185">Reference proteome</keyword>
<dbReference type="HOGENOM" id="CLU_130499_0_0_1"/>
<keyword evidence="2" id="KW-1133">Transmembrane helix</keyword>
<dbReference type="RefSeq" id="XP_007721366.1">
    <property type="nucleotide sequence ID" value="XM_007723176.1"/>
</dbReference>
<evidence type="ECO:0000313" key="4">
    <source>
        <dbReference type="Proteomes" id="UP000019484"/>
    </source>
</evidence>
<dbReference type="OrthoDB" id="4146997at2759"/>
<feature type="region of interest" description="Disordered" evidence="1">
    <location>
        <begin position="1"/>
        <end position="24"/>
    </location>
</feature>
<reference evidence="3 4" key="1">
    <citation type="submission" date="2013-03" db="EMBL/GenBank/DDBJ databases">
        <title>The Genome Sequence of Capronia coronata CBS 617.96.</title>
        <authorList>
            <consortium name="The Broad Institute Genomics Platform"/>
            <person name="Cuomo C."/>
            <person name="de Hoog S."/>
            <person name="Gorbushina A."/>
            <person name="Walker B."/>
            <person name="Young S.K."/>
            <person name="Zeng Q."/>
            <person name="Gargeya S."/>
            <person name="Fitzgerald M."/>
            <person name="Haas B."/>
            <person name="Abouelleil A."/>
            <person name="Allen A.W."/>
            <person name="Alvarado L."/>
            <person name="Arachchi H.M."/>
            <person name="Berlin A.M."/>
            <person name="Chapman S.B."/>
            <person name="Gainer-Dewar J."/>
            <person name="Goldberg J."/>
            <person name="Griggs A."/>
            <person name="Gujja S."/>
            <person name="Hansen M."/>
            <person name="Howarth C."/>
            <person name="Imamovic A."/>
            <person name="Ireland A."/>
            <person name="Larimer J."/>
            <person name="McCowan C."/>
            <person name="Murphy C."/>
            <person name="Pearson M."/>
            <person name="Poon T.W."/>
            <person name="Priest M."/>
            <person name="Roberts A."/>
            <person name="Saif S."/>
            <person name="Shea T."/>
            <person name="Sisk P."/>
            <person name="Sykes S."/>
            <person name="Wortman J."/>
            <person name="Nusbaum C."/>
            <person name="Birren B."/>
        </authorList>
    </citation>
    <scope>NUCLEOTIDE SEQUENCE [LARGE SCALE GENOMIC DNA]</scope>
    <source>
        <strain evidence="3 4">CBS 617.96</strain>
    </source>
</reference>
<proteinExistence type="predicted"/>
<comment type="caution">
    <text evidence="3">The sequence shown here is derived from an EMBL/GenBank/DDBJ whole genome shotgun (WGS) entry which is preliminary data.</text>
</comment>
<dbReference type="GeneID" id="19157165"/>
<organism evidence="3 4">
    <name type="scientific">Capronia coronata CBS 617.96</name>
    <dbReference type="NCBI Taxonomy" id="1182541"/>
    <lineage>
        <taxon>Eukaryota</taxon>
        <taxon>Fungi</taxon>
        <taxon>Dikarya</taxon>
        <taxon>Ascomycota</taxon>
        <taxon>Pezizomycotina</taxon>
        <taxon>Eurotiomycetes</taxon>
        <taxon>Chaetothyriomycetidae</taxon>
        <taxon>Chaetothyriales</taxon>
        <taxon>Herpotrichiellaceae</taxon>
        <taxon>Capronia</taxon>
    </lineage>
</organism>
<name>W9YLW9_9EURO</name>
<protein>
    <submittedName>
        <fullName evidence="3">Uncharacterized protein</fullName>
    </submittedName>
</protein>
<keyword evidence="2" id="KW-0472">Membrane</keyword>
<dbReference type="EMBL" id="AMWN01000002">
    <property type="protein sequence ID" value="EXJ93872.1"/>
    <property type="molecule type" value="Genomic_DNA"/>
</dbReference>
<accession>W9YLW9</accession>
<sequence length="157" mass="17654">MSITITYPSTSRRSTTMDQQPTASFQLRTSDPVSRFLDEPFKTWPSTILFAVILMAIGGVAIFLGRRYMETLRFHTRRCCETPLTLEGQRSQLRGNTEASATDQSADWSDIGFWDDQESDVRRRAGLGHIRPGAVAIGEVREGKIAQRRRASSSRKA</sequence>
<evidence type="ECO:0000256" key="2">
    <source>
        <dbReference type="SAM" id="Phobius"/>
    </source>
</evidence>
<gene>
    <name evidence="3" type="ORF">A1O1_02265</name>
</gene>
<evidence type="ECO:0000256" key="1">
    <source>
        <dbReference type="SAM" id="MobiDB-lite"/>
    </source>
</evidence>
<feature type="transmembrane region" description="Helical" evidence="2">
    <location>
        <begin position="44"/>
        <end position="64"/>
    </location>
</feature>